<protein>
    <recommendedName>
        <fullName evidence="6">Glycoside hydrolase family 76 protein</fullName>
    </recommendedName>
</protein>
<dbReference type="OrthoDB" id="3016718at2759"/>
<dbReference type="AlphaFoldDB" id="A0A2H3CSS4"/>
<dbReference type="STRING" id="47427.A0A2H3CSS4"/>
<sequence>MRLAFISTLLALNLYSIAALDLTPSSSWRSPNITLSRDDRISIASSALEKAVSMLNQSNGQFSDGIYGAAGRLYAQMAEFDRLTNQTNYKDDLKKYFTLAESVKPDFLDETNYGYAAARAYNAYRDPEFLAFAVTSWGSARRYTISKEQAATGSMDVKQFNLTTSCSGATLAGGTYCRTDSSDTFLHGLASGYFLLVSALLAEATSNQMYTDAAVESADFIQSHLLDSFNMVGNTIVSISNGSCSVDLTKYLTHSGVFIEGFVILAEITQDTTIETLLRSTIDGVTTSSLWQGSDGVIDSRDAGGHYIVRALASLYERNTSSSSDLREYIKEYIGVQYNSIIEQARSSSENDIYGSPWTGTTSTSFDGDTQTMALTSLLSAIQLAENPGSSTIPTSSTTVSLPPQLTSTLPAVASSAKKNSAGIIAGSVVGGIVLLAALIFGTLFLRKLHRQRNDGTLVVNGRSPLLTPFTTTQNMASSGILREQHRRNQAKSARFPGVAMGGEPSSLGAADNGSTGIAGLNIRAELMASPGTQVASPENPPPDDRREHTLMEELLRSLNTRMSRNRWNAEELPPDYHEG</sequence>
<keyword evidence="3" id="KW-0732">Signal</keyword>
<dbReference type="InterPro" id="IPR005198">
    <property type="entry name" value="Glyco_hydro_76"/>
</dbReference>
<dbReference type="GO" id="GO:0005975">
    <property type="term" value="P:carbohydrate metabolic process"/>
    <property type="evidence" value="ECO:0007669"/>
    <property type="project" value="InterPro"/>
</dbReference>
<dbReference type="Gene3D" id="1.50.10.20">
    <property type="match status" value="1"/>
</dbReference>
<feature type="transmembrane region" description="Helical" evidence="2">
    <location>
        <begin position="424"/>
        <end position="446"/>
    </location>
</feature>
<accession>A0A2H3CSS4</accession>
<name>A0A2H3CSS4_ARMGA</name>
<evidence type="ECO:0000256" key="1">
    <source>
        <dbReference type="SAM" id="MobiDB-lite"/>
    </source>
</evidence>
<feature type="region of interest" description="Disordered" evidence="1">
    <location>
        <begin position="561"/>
        <end position="580"/>
    </location>
</feature>
<dbReference type="Proteomes" id="UP000217790">
    <property type="component" value="Unassembled WGS sequence"/>
</dbReference>
<dbReference type="Pfam" id="PF03663">
    <property type="entry name" value="Glyco_hydro_76"/>
    <property type="match status" value="1"/>
</dbReference>
<organism evidence="4 5">
    <name type="scientific">Armillaria gallica</name>
    <name type="common">Bulbous honey fungus</name>
    <name type="synonym">Armillaria bulbosa</name>
    <dbReference type="NCBI Taxonomy" id="47427"/>
    <lineage>
        <taxon>Eukaryota</taxon>
        <taxon>Fungi</taxon>
        <taxon>Dikarya</taxon>
        <taxon>Basidiomycota</taxon>
        <taxon>Agaricomycotina</taxon>
        <taxon>Agaricomycetes</taxon>
        <taxon>Agaricomycetidae</taxon>
        <taxon>Agaricales</taxon>
        <taxon>Marasmiineae</taxon>
        <taxon>Physalacriaceae</taxon>
        <taxon>Armillaria</taxon>
    </lineage>
</organism>
<keyword evidence="5" id="KW-1185">Reference proteome</keyword>
<evidence type="ECO:0000256" key="2">
    <source>
        <dbReference type="SAM" id="Phobius"/>
    </source>
</evidence>
<keyword evidence="2" id="KW-0812">Transmembrane</keyword>
<gene>
    <name evidence="4" type="ORF">ARMGADRAFT_999255</name>
</gene>
<feature type="chain" id="PRO_5013668887" description="Glycoside hydrolase family 76 protein" evidence="3">
    <location>
        <begin position="20"/>
        <end position="580"/>
    </location>
</feature>
<evidence type="ECO:0000313" key="4">
    <source>
        <dbReference type="EMBL" id="PBK86085.1"/>
    </source>
</evidence>
<evidence type="ECO:0008006" key="6">
    <source>
        <dbReference type="Google" id="ProtNLM"/>
    </source>
</evidence>
<proteinExistence type="predicted"/>
<reference evidence="5" key="1">
    <citation type="journal article" date="2017" name="Nat. Ecol. Evol.">
        <title>Genome expansion and lineage-specific genetic innovations in the forest pathogenic fungi Armillaria.</title>
        <authorList>
            <person name="Sipos G."/>
            <person name="Prasanna A.N."/>
            <person name="Walter M.C."/>
            <person name="O'Connor E."/>
            <person name="Balint B."/>
            <person name="Krizsan K."/>
            <person name="Kiss B."/>
            <person name="Hess J."/>
            <person name="Varga T."/>
            <person name="Slot J."/>
            <person name="Riley R."/>
            <person name="Boka B."/>
            <person name="Rigling D."/>
            <person name="Barry K."/>
            <person name="Lee J."/>
            <person name="Mihaltcheva S."/>
            <person name="LaButti K."/>
            <person name="Lipzen A."/>
            <person name="Waldron R."/>
            <person name="Moloney N.M."/>
            <person name="Sperisen C."/>
            <person name="Kredics L."/>
            <person name="Vagvoelgyi C."/>
            <person name="Patrignani A."/>
            <person name="Fitzpatrick D."/>
            <person name="Nagy I."/>
            <person name="Doyle S."/>
            <person name="Anderson J.B."/>
            <person name="Grigoriev I.V."/>
            <person name="Gueldener U."/>
            <person name="Muensterkoetter M."/>
            <person name="Nagy L.G."/>
        </authorList>
    </citation>
    <scope>NUCLEOTIDE SEQUENCE [LARGE SCALE GENOMIC DNA]</scope>
    <source>
        <strain evidence="5">Ar21-2</strain>
    </source>
</reference>
<evidence type="ECO:0000256" key="3">
    <source>
        <dbReference type="SAM" id="SignalP"/>
    </source>
</evidence>
<evidence type="ECO:0000313" key="5">
    <source>
        <dbReference type="Proteomes" id="UP000217790"/>
    </source>
</evidence>
<dbReference type="SUPFAM" id="SSF48208">
    <property type="entry name" value="Six-hairpin glycosidases"/>
    <property type="match status" value="1"/>
</dbReference>
<feature type="signal peptide" evidence="3">
    <location>
        <begin position="1"/>
        <end position="19"/>
    </location>
</feature>
<keyword evidence="2" id="KW-0472">Membrane</keyword>
<dbReference type="InterPro" id="IPR008928">
    <property type="entry name" value="6-hairpin_glycosidase_sf"/>
</dbReference>
<dbReference type="InParanoid" id="A0A2H3CSS4"/>
<dbReference type="EMBL" id="KZ293686">
    <property type="protein sequence ID" value="PBK86085.1"/>
    <property type="molecule type" value="Genomic_DNA"/>
</dbReference>
<keyword evidence="2" id="KW-1133">Transmembrane helix</keyword>